<name>A0A3G7TYA0_9PSED</name>
<organism evidence="1 2">
    <name type="scientific">Pseudomonas chlororaphis</name>
    <dbReference type="NCBI Taxonomy" id="587753"/>
    <lineage>
        <taxon>Bacteria</taxon>
        <taxon>Pseudomonadati</taxon>
        <taxon>Pseudomonadota</taxon>
        <taxon>Gammaproteobacteria</taxon>
        <taxon>Pseudomonadales</taxon>
        <taxon>Pseudomonadaceae</taxon>
        <taxon>Pseudomonas</taxon>
    </lineage>
</organism>
<accession>A0A3G7TYA0</accession>
<dbReference type="Proteomes" id="UP000268048">
    <property type="component" value="Chromosome"/>
</dbReference>
<sequence length="56" mass="6156">MCAVTFIDEPSPGVIEVGPQAPATLARWQAFAGSGMNMFDHRTLNDRTCLAFSRRN</sequence>
<dbReference type="EMBL" id="CP027753">
    <property type="protein sequence ID" value="AZE51299.1"/>
    <property type="molecule type" value="Genomic_DNA"/>
</dbReference>
<dbReference type="AlphaFoldDB" id="A0A3G7TYA0"/>
<reference evidence="1 2" key="1">
    <citation type="submission" date="2018-03" db="EMBL/GenBank/DDBJ databases">
        <title>Diversity of phytobeneficial traits revealed by whole-genome analysis of worldwide-isolated phenazine-producing Pseudomonas spp.</title>
        <authorList>
            <person name="Biessy A."/>
            <person name="Novinscak A."/>
            <person name="Blom J."/>
            <person name="Leger G."/>
            <person name="Thomashow L.S."/>
            <person name="Cazorla F.M."/>
            <person name="Josic D."/>
            <person name="Filion M."/>
        </authorList>
    </citation>
    <scope>NUCLEOTIDE SEQUENCE [LARGE SCALE GENOMIC DNA]</scope>
    <source>
        <strain evidence="1 2">B25</strain>
    </source>
</reference>
<evidence type="ECO:0000313" key="2">
    <source>
        <dbReference type="Proteomes" id="UP000268048"/>
    </source>
</evidence>
<gene>
    <name evidence="1" type="ORF">C4K04_5661</name>
</gene>
<protein>
    <submittedName>
        <fullName evidence="1">Uncharacterized protein</fullName>
    </submittedName>
</protein>
<proteinExistence type="predicted"/>
<evidence type="ECO:0000313" key="1">
    <source>
        <dbReference type="EMBL" id="AZE51299.1"/>
    </source>
</evidence>